<comment type="caution">
    <text evidence="2">The sequence shown here is derived from an EMBL/GenBank/DDBJ whole genome shotgun (WGS) entry which is preliminary data.</text>
</comment>
<feature type="compositionally biased region" description="Polar residues" evidence="1">
    <location>
        <begin position="1"/>
        <end position="19"/>
    </location>
</feature>
<evidence type="ECO:0000313" key="2">
    <source>
        <dbReference type="EMBL" id="CAJ2502274.1"/>
    </source>
</evidence>
<organism evidence="2 3">
    <name type="scientific">Anthostomella pinea</name>
    <dbReference type="NCBI Taxonomy" id="933095"/>
    <lineage>
        <taxon>Eukaryota</taxon>
        <taxon>Fungi</taxon>
        <taxon>Dikarya</taxon>
        <taxon>Ascomycota</taxon>
        <taxon>Pezizomycotina</taxon>
        <taxon>Sordariomycetes</taxon>
        <taxon>Xylariomycetidae</taxon>
        <taxon>Xylariales</taxon>
        <taxon>Xylariaceae</taxon>
        <taxon>Anthostomella</taxon>
    </lineage>
</organism>
<evidence type="ECO:0000313" key="3">
    <source>
        <dbReference type="Proteomes" id="UP001295740"/>
    </source>
</evidence>
<dbReference type="Proteomes" id="UP001295740">
    <property type="component" value="Unassembled WGS sequence"/>
</dbReference>
<feature type="region of interest" description="Disordered" evidence="1">
    <location>
        <begin position="1"/>
        <end position="73"/>
    </location>
</feature>
<keyword evidence="3" id="KW-1185">Reference proteome</keyword>
<evidence type="ECO:0000256" key="1">
    <source>
        <dbReference type="SAM" id="MobiDB-lite"/>
    </source>
</evidence>
<name>A0AAI8YCK0_9PEZI</name>
<sequence length="73" mass="7765">MPTSTATPKESHSTDSGTITRWLHEDKKDEPWTPFRLSGSSQAGQPTGTGQERSSSGPSSSTGAEHGSQYSQK</sequence>
<feature type="compositionally biased region" description="Polar residues" evidence="1">
    <location>
        <begin position="38"/>
        <end position="53"/>
    </location>
</feature>
<gene>
    <name evidence="2" type="ORF">KHLLAP_LOCUS2742</name>
</gene>
<reference evidence="2" key="1">
    <citation type="submission" date="2023-10" db="EMBL/GenBank/DDBJ databases">
        <authorList>
            <person name="Hackl T."/>
        </authorList>
    </citation>
    <scope>NUCLEOTIDE SEQUENCE</scope>
</reference>
<feature type="compositionally biased region" description="Basic and acidic residues" evidence="1">
    <location>
        <begin position="22"/>
        <end position="31"/>
    </location>
</feature>
<protein>
    <submittedName>
        <fullName evidence="2">Uu.00g096680.m01.CDS01</fullName>
    </submittedName>
</protein>
<dbReference type="EMBL" id="CAUWAG010000004">
    <property type="protein sequence ID" value="CAJ2502274.1"/>
    <property type="molecule type" value="Genomic_DNA"/>
</dbReference>
<dbReference type="AlphaFoldDB" id="A0AAI8YCK0"/>
<accession>A0AAI8YCK0</accession>
<proteinExistence type="predicted"/>